<dbReference type="PROSITE" id="PS52035">
    <property type="entry name" value="PEPTIDASE_M14"/>
    <property type="match status" value="1"/>
</dbReference>
<dbReference type="InterPro" id="IPR036779">
    <property type="entry name" value="LysM_dom_sf"/>
</dbReference>
<accession>A0A1W1VF64</accession>
<dbReference type="SMART" id="SM00631">
    <property type="entry name" value="Zn_pept"/>
    <property type="match status" value="1"/>
</dbReference>
<evidence type="ECO:0000256" key="7">
    <source>
        <dbReference type="PROSITE-ProRule" id="PRU01379"/>
    </source>
</evidence>
<sequence length="422" mass="47903">MILKIGSKGTVVKEIQSLLVQIGYNPGPIDGYYGTKTFKAVRSFQKDNNLTPDGIIGPNTYTVLEKFLKGYDIYYVQKGDTLWKIARNYYTTVGKIIAANPGIDPDNLYIGQRLTIPYGIDLIDTKIDYTYEILKRDIEGLKARYPFIEVGVVGKSVLGKNLYYIRLGTGKNEVFYNAAHHALEWITSPLLMKFTENFLKSYTDGKILRGYNLDQIWKESSIYIMPMVNPDGVNLVLNGLDPSFPYYNNLIKWNKGSKDFSKVWQANIRGVDLNHNYPAKWQEGKEAEEALGIYGPGPTRYSGPAPLSEPETQAVVNFVKQHDFRLTLAYHSQGQEIYWDFENMASAEARKIGEAFAKATGYELAQTYGITSYSGFKDWFILEYRKPGYTFEVGLGKNPLPIEQFPMIYQNNEEALLLASII</sequence>
<dbReference type="InterPro" id="IPR036365">
    <property type="entry name" value="PGBD-like_sf"/>
</dbReference>
<dbReference type="GO" id="GO:0004181">
    <property type="term" value="F:metallocarboxypeptidase activity"/>
    <property type="evidence" value="ECO:0007669"/>
    <property type="project" value="InterPro"/>
</dbReference>
<keyword evidence="4" id="KW-0378">Hydrolase</keyword>
<dbReference type="SMART" id="SM00257">
    <property type="entry name" value="LysM"/>
    <property type="match status" value="1"/>
</dbReference>
<comment type="similarity">
    <text evidence="2 7">Belongs to the peptidase M14 family.</text>
</comment>
<dbReference type="PROSITE" id="PS51782">
    <property type="entry name" value="LYSM"/>
    <property type="match status" value="1"/>
</dbReference>
<evidence type="ECO:0000259" key="8">
    <source>
        <dbReference type="PROSITE" id="PS51782"/>
    </source>
</evidence>
<dbReference type="Gene3D" id="3.10.350.10">
    <property type="entry name" value="LysM domain"/>
    <property type="match status" value="1"/>
</dbReference>
<dbReference type="AlphaFoldDB" id="A0A1W1VF64"/>
<dbReference type="PANTHER" id="PTHR11705">
    <property type="entry name" value="PROTEASE FAMILY M14 CARBOXYPEPTIDASE A,B"/>
    <property type="match status" value="1"/>
</dbReference>
<dbReference type="GO" id="GO:0008270">
    <property type="term" value="F:zinc ion binding"/>
    <property type="evidence" value="ECO:0007669"/>
    <property type="project" value="InterPro"/>
</dbReference>
<proteinExistence type="inferred from homology"/>
<dbReference type="RefSeq" id="WP_084053484.1">
    <property type="nucleotide sequence ID" value="NZ_FWWT01000020.1"/>
</dbReference>
<dbReference type="InterPro" id="IPR000834">
    <property type="entry name" value="Peptidase_M14"/>
</dbReference>
<reference evidence="10 11" key="1">
    <citation type="submission" date="2017-04" db="EMBL/GenBank/DDBJ databases">
        <authorList>
            <person name="Afonso C.L."/>
            <person name="Miller P.J."/>
            <person name="Scott M.A."/>
            <person name="Spackman E."/>
            <person name="Goraichik I."/>
            <person name="Dimitrov K.M."/>
            <person name="Suarez D.L."/>
            <person name="Swayne D.E."/>
        </authorList>
    </citation>
    <scope>NUCLEOTIDE SEQUENCE [LARGE SCALE GENOMIC DNA]</scope>
    <source>
        <strain evidence="10 11">DSM 11270</strain>
    </source>
</reference>
<dbReference type="InterPro" id="IPR018392">
    <property type="entry name" value="LysM"/>
</dbReference>
<dbReference type="InterPro" id="IPR034274">
    <property type="entry name" value="ENP1_M14_CPD"/>
</dbReference>
<dbReference type="EMBL" id="FWWT01000020">
    <property type="protein sequence ID" value="SMB92047.1"/>
    <property type="molecule type" value="Genomic_DNA"/>
</dbReference>
<comment type="cofactor">
    <cofactor evidence="1">
        <name>Zn(2+)</name>
        <dbReference type="ChEBI" id="CHEBI:29105"/>
    </cofactor>
</comment>
<dbReference type="PANTHER" id="PTHR11705:SF143">
    <property type="entry name" value="SLL0236 PROTEIN"/>
    <property type="match status" value="1"/>
</dbReference>
<dbReference type="InterPro" id="IPR036366">
    <property type="entry name" value="PGBDSf"/>
</dbReference>
<feature type="domain" description="LysM" evidence="8">
    <location>
        <begin position="72"/>
        <end position="116"/>
    </location>
</feature>
<keyword evidence="11" id="KW-1185">Reference proteome</keyword>
<dbReference type="SUPFAM" id="SSF53187">
    <property type="entry name" value="Zn-dependent exopeptidases"/>
    <property type="match status" value="1"/>
</dbReference>
<keyword evidence="6" id="KW-0482">Metalloprotease</keyword>
<dbReference type="Pfam" id="PF00246">
    <property type="entry name" value="Peptidase_M14"/>
    <property type="match status" value="1"/>
</dbReference>
<dbReference type="Proteomes" id="UP000192731">
    <property type="component" value="Unassembled WGS sequence"/>
</dbReference>
<dbReference type="Pfam" id="PF01471">
    <property type="entry name" value="PG_binding_1"/>
    <property type="match status" value="1"/>
</dbReference>
<evidence type="ECO:0000256" key="2">
    <source>
        <dbReference type="ARBA" id="ARBA00005988"/>
    </source>
</evidence>
<dbReference type="STRING" id="656914.SAMN00017405_1891"/>
<evidence type="ECO:0000256" key="6">
    <source>
        <dbReference type="ARBA" id="ARBA00023049"/>
    </source>
</evidence>
<dbReference type="CDD" id="cd06229">
    <property type="entry name" value="M14_Endopeptidase_I"/>
    <property type="match status" value="1"/>
</dbReference>
<keyword evidence="3" id="KW-0645">Protease</keyword>
<feature type="active site" description="Proton donor/acceptor" evidence="7">
    <location>
        <position position="392"/>
    </location>
</feature>
<dbReference type="Pfam" id="PF01476">
    <property type="entry name" value="LysM"/>
    <property type="match status" value="1"/>
</dbReference>
<dbReference type="Gene3D" id="1.10.101.10">
    <property type="entry name" value="PGBD-like superfamily/PGBD"/>
    <property type="match status" value="1"/>
</dbReference>
<evidence type="ECO:0000256" key="1">
    <source>
        <dbReference type="ARBA" id="ARBA00001947"/>
    </source>
</evidence>
<gene>
    <name evidence="10" type="ORF">SAMN00017405_1891</name>
</gene>
<dbReference type="InterPro" id="IPR002477">
    <property type="entry name" value="Peptidoglycan-bd-like"/>
</dbReference>
<evidence type="ECO:0000256" key="3">
    <source>
        <dbReference type="ARBA" id="ARBA00022670"/>
    </source>
</evidence>
<evidence type="ECO:0000313" key="10">
    <source>
        <dbReference type="EMBL" id="SMB92047.1"/>
    </source>
</evidence>
<organism evidence="10 11">
    <name type="scientific">Desulfonispora thiosulfatigenes DSM 11270</name>
    <dbReference type="NCBI Taxonomy" id="656914"/>
    <lineage>
        <taxon>Bacteria</taxon>
        <taxon>Bacillati</taxon>
        <taxon>Bacillota</taxon>
        <taxon>Clostridia</taxon>
        <taxon>Eubacteriales</taxon>
        <taxon>Peptococcaceae</taxon>
        <taxon>Desulfonispora</taxon>
    </lineage>
</organism>
<dbReference type="Gene3D" id="3.40.630.10">
    <property type="entry name" value="Zn peptidases"/>
    <property type="match status" value="1"/>
</dbReference>
<evidence type="ECO:0000259" key="9">
    <source>
        <dbReference type="PROSITE" id="PS52035"/>
    </source>
</evidence>
<dbReference type="GO" id="GO:0006508">
    <property type="term" value="P:proteolysis"/>
    <property type="evidence" value="ECO:0007669"/>
    <property type="project" value="UniProtKB-KW"/>
</dbReference>
<evidence type="ECO:0000256" key="5">
    <source>
        <dbReference type="ARBA" id="ARBA00022833"/>
    </source>
</evidence>
<protein>
    <submittedName>
        <fullName evidence="10">Gamma-D-glutamyl-(L)-meso-diaminopimelate peptidase I Metallo peptidase. MEROPS family M14C</fullName>
    </submittedName>
</protein>
<dbReference type="PRINTS" id="PR00765">
    <property type="entry name" value="CRBOXYPTASEA"/>
</dbReference>
<evidence type="ECO:0000256" key="4">
    <source>
        <dbReference type="ARBA" id="ARBA00022801"/>
    </source>
</evidence>
<dbReference type="CDD" id="cd00118">
    <property type="entry name" value="LysM"/>
    <property type="match status" value="1"/>
</dbReference>
<feature type="domain" description="Peptidase M14" evidence="9">
    <location>
        <begin position="127"/>
        <end position="422"/>
    </location>
</feature>
<dbReference type="GO" id="GO:0005615">
    <property type="term" value="C:extracellular space"/>
    <property type="evidence" value="ECO:0007669"/>
    <property type="project" value="TreeGrafter"/>
</dbReference>
<dbReference type="OrthoDB" id="9811296at2"/>
<name>A0A1W1VF64_DESTI</name>
<evidence type="ECO:0000313" key="11">
    <source>
        <dbReference type="Proteomes" id="UP000192731"/>
    </source>
</evidence>
<keyword evidence="5" id="KW-0862">Zinc</keyword>
<dbReference type="SUPFAM" id="SSF54106">
    <property type="entry name" value="LysM domain"/>
    <property type="match status" value="1"/>
</dbReference>
<dbReference type="SUPFAM" id="SSF47090">
    <property type="entry name" value="PGBD-like"/>
    <property type="match status" value="1"/>
</dbReference>